<dbReference type="InterPro" id="IPR017871">
    <property type="entry name" value="ABC_transporter-like_CS"/>
</dbReference>
<dbReference type="Gene3D" id="3.40.50.300">
    <property type="entry name" value="P-loop containing nucleotide triphosphate hydrolases"/>
    <property type="match status" value="1"/>
</dbReference>
<dbReference type="GO" id="GO:0043215">
    <property type="term" value="P:daunorubicin transport"/>
    <property type="evidence" value="ECO:0007669"/>
    <property type="project" value="InterPro"/>
</dbReference>
<feature type="compositionally biased region" description="Basic and acidic residues" evidence="10">
    <location>
        <begin position="348"/>
        <end position="371"/>
    </location>
</feature>
<keyword evidence="2" id="KW-0813">Transport</keyword>
<protein>
    <submittedName>
        <fullName evidence="12">ATP-binding cassette domain-containing protein</fullName>
    </submittedName>
</protein>
<evidence type="ECO:0000313" key="13">
    <source>
        <dbReference type="Proteomes" id="UP000515947"/>
    </source>
</evidence>
<dbReference type="PANTHER" id="PTHR42711">
    <property type="entry name" value="ABC TRANSPORTER ATP-BINDING PROTEIN"/>
    <property type="match status" value="1"/>
</dbReference>
<dbReference type="PROSITE" id="PS00211">
    <property type="entry name" value="ABC_TRANSPORTER_1"/>
    <property type="match status" value="1"/>
</dbReference>
<gene>
    <name evidence="12" type="ORF">H9L09_06035</name>
</gene>
<keyword evidence="8" id="KW-0046">Antibiotic resistance</keyword>
<dbReference type="Pfam" id="PF00005">
    <property type="entry name" value="ABC_tran"/>
    <property type="match status" value="1"/>
</dbReference>
<comment type="subcellular location">
    <subcellularLocation>
        <location evidence="1">Cell membrane</location>
        <topology evidence="1">Peripheral membrane protein</topology>
        <orientation evidence="1">Cytoplasmic side</orientation>
    </subcellularLocation>
</comment>
<keyword evidence="6" id="KW-1278">Translocase</keyword>
<evidence type="ECO:0000256" key="10">
    <source>
        <dbReference type="SAM" id="MobiDB-lite"/>
    </source>
</evidence>
<dbReference type="SMART" id="SM00382">
    <property type="entry name" value="AAA"/>
    <property type="match status" value="1"/>
</dbReference>
<evidence type="ECO:0000256" key="6">
    <source>
        <dbReference type="ARBA" id="ARBA00022967"/>
    </source>
</evidence>
<dbReference type="RefSeq" id="WP_187579785.1">
    <property type="nucleotide sequence ID" value="NZ_CP060713.1"/>
</dbReference>
<dbReference type="AlphaFoldDB" id="A0A7G9REB6"/>
<dbReference type="InterPro" id="IPR027417">
    <property type="entry name" value="P-loop_NTPase"/>
</dbReference>
<feature type="domain" description="ABC transporter" evidence="11">
    <location>
        <begin position="10"/>
        <end position="240"/>
    </location>
</feature>
<dbReference type="InterPro" id="IPR003593">
    <property type="entry name" value="AAA+_ATPase"/>
</dbReference>
<dbReference type="SUPFAM" id="SSF52540">
    <property type="entry name" value="P-loop containing nucleoside triphosphate hydrolases"/>
    <property type="match status" value="1"/>
</dbReference>
<dbReference type="InterPro" id="IPR003439">
    <property type="entry name" value="ABC_transporter-like_ATP-bd"/>
</dbReference>
<dbReference type="Pfam" id="PF13732">
    <property type="entry name" value="DrrA1-3_C"/>
    <property type="match status" value="1"/>
</dbReference>
<dbReference type="InterPro" id="IPR050763">
    <property type="entry name" value="ABC_transporter_ATP-binding"/>
</dbReference>
<dbReference type="InterPro" id="IPR005894">
    <property type="entry name" value="DrrA"/>
</dbReference>
<keyword evidence="13" id="KW-1185">Reference proteome</keyword>
<evidence type="ECO:0000313" key="12">
    <source>
        <dbReference type="EMBL" id="QNN53941.1"/>
    </source>
</evidence>
<evidence type="ECO:0000256" key="4">
    <source>
        <dbReference type="ARBA" id="ARBA00022741"/>
    </source>
</evidence>
<comment type="similarity">
    <text evidence="9">Belongs to the ABC transporter superfamily. Drug exporter-1 (DrugE1) (TC 3.A.1.105) family.</text>
</comment>
<evidence type="ECO:0000256" key="3">
    <source>
        <dbReference type="ARBA" id="ARBA00022475"/>
    </source>
</evidence>
<dbReference type="GO" id="GO:0016887">
    <property type="term" value="F:ATP hydrolysis activity"/>
    <property type="evidence" value="ECO:0007669"/>
    <property type="project" value="InterPro"/>
</dbReference>
<evidence type="ECO:0000256" key="5">
    <source>
        <dbReference type="ARBA" id="ARBA00022840"/>
    </source>
</evidence>
<keyword evidence="3" id="KW-1003">Cell membrane</keyword>
<dbReference type="InterPro" id="IPR025302">
    <property type="entry name" value="DrrA1/2-like_C"/>
</dbReference>
<accession>A0A7G9REB6</accession>
<dbReference type="GO" id="GO:1900753">
    <property type="term" value="P:doxorubicin transport"/>
    <property type="evidence" value="ECO:0007669"/>
    <property type="project" value="InterPro"/>
</dbReference>
<dbReference type="Proteomes" id="UP000515947">
    <property type="component" value="Chromosome"/>
</dbReference>
<evidence type="ECO:0000256" key="1">
    <source>
        <dbReference type="ARBA" id="ARBA00004413"/>
    </source>
</evidence>
<dbReference type="PROSITE" id="PS50893">
    <property type="entry name" value="ABC_TRANSPORTER_2"/>
    <property type="match status" value="1"/>
</dbReference>
<dbReference type="GO" id="GO:0046677">
    <property type="term" value="P:response to antibiotic"/>
    <property type="evidence" value="ECO:0007669"/>
    <property type="project" value="UniProtKB-KW"/>
</dbReference>
<keyword evidence="4" id="KW-0547">Nucleotide-binding</keyword>
<dbReference type="GO" id="GO:0005524">
    <property type="term" value="F:ATP binding"/>
    <property type="evidence" value="ECO:0007669"/>
    <property type="project" value="UniProtKB-KW"/>
</dbReference>
<sequence>MTTPYTGPAVEAVDLVKRFGETTAVDGVSFTVPEGTVLGLLGPNGAGKTTTVRMLTTLSVPTSGSARVAGHDVVGEPDLVRRSMGLTGQAATVDELLTARENLWLIGRLAGLPRRRIRPAGEDLLERFALSDAADRVVKTYSGGMRRRLDLAVSLIAAPPVLFLDEPTTGLDPRSRNDLWQVLRDLVREGTTLLLTTQYLEEADQLCDDIVVVDRGRVIAQGTPTQLKDQAGRASVVLTVSDPADLDRAEQVVRGVASEVYVEPGARRLTVPAEDLTEMNRISTVIGDAGIRVDDLGLQRPSLDDVFLHLTGHRAEDSADGSGAGTPEDPGAFTDTADLQQVAGTGGRPDDRPDGRSDDRPDDHSLEGARR</sequence>
<dbReference type="EMBL" id="CP060713">
    <property type="protein sequence ID" value="QNN53941.1"/>
    <property type="molecule type" value="Genomic_DNA"/>
</dbReference>
<dbReference type="PANTHER" id="PTHR42711:SF19">
    <property type="entry name" value="DOXORUBICIN RESISTANCE ATP-BINDING PROTEIN DRRA"/>
    <property type="match status" value="1"/>
</dbReference>
<keyword evidence="7" id="KW-0472">Membrane</keyword>
<keyword evidence="5 12" id="KW-0067">ATP-binding</keyword>
<dbReference type="FunFam" id="3.40.50.300:FF:000589">
    <property type="entry name" value="ABC transporter, ATP-binding subunit"/>
    <property type="match status" value="1"/>
</dbReference>
<dbReference type="GO" id="GO:0005886">
    <property type="term" value="C:plasma membrane"/>
    <property type="evidence" value="ECO:0007669"/>
    <property type="project" value="UniProtKB-SubCell"/>
</dbReference>
<organism evidence="12 13">
    <name type="scientific">Nocardioides mesophilus</name>
    <dbReference type="NCBI Taxonomy" id="433659"/>
    <lineage>
        <taxon>Bacteria</taxon>
        <taxon>Bacillati</taxon>
        <taxon>Actinomycetota</taxon>
        <taxon>Actinomycetes</taxon>
        <taxon>Propionibacteriales</taxon>
        <taxon>Nocardioidaceae</taxon>
        <taxon>Nocardioides</taxon>
    </lineage>
</organism>
<evidence type="ECO:0000256" key="8">
    <source>
        <dbReference type="ARBA" id="ARBA00023251"/>
    </source>
</evidence>
<name>A0A7G9REB6_9ACTN</name>
<evidence type="ECO:0000256" key="2">
    <source>
        <dbReference type="ARBA" id="ARBA00022448"/>
    </source>
</evidence>
<proteinExistence type="inferred from homology"/>
<evidence type="ECO:0000256" key="9">
    <source>
        <dbReference type="ARBA" id="ARBA00049985"/>
    </source>
</evidence>
<reference evidence="12 13" key="1">
    <citation type="submission" date="2020-08" db="EMBL/GenBank/DDBJ databases">
        <title>Genome sequence of Nocardioides mesophilus KACC 16243T.</title>
        <authorList>
            <person name="Hyun D.-W."/>
            <person name="Bae J.-W."/>
        </authorList>
    </citation>
    <scope>NUCLEOTIDE SEQUENCE [LARGE SCALE GENOMIC DNA]</scope>
    <source>
        <strain evidence="12 13">KACC 16243</strain>
    </source>
</reference>
<evidence type="ECO:0000256" key="7">
    <source>
        <dbReference type="ARBA" id="ARBA00023136"/>
    </source>
</evidence>
<dbReference type="NCBIfam" id="TIGR01188">
    <property type="entry name" value="drrA"/>
    <property type="match status" value="1"/>
</dbReference>
<dbReference type="KEGG" id="nmes:H9L09_06035"/>
<evidence type="ECO:0000259" key="11">
    <source>
        <dbReference type="PROSITE" id="PS50893"/>
    </source>
</evidence>
<feature type="region of interest" description="Disordered" evidence="10">
    <location>
        <begin position="314"/>
        <end position="371"/>
    </location>
</feature>